<proteinExistence type="inferred from homology"/>
<evidence type="ECO:0000256" key="3">
    <source>
        <dbReference type="ARBA" id="ARBA00023082"/>
    </source>
</evidence>
<dbReference type="Proteomes" id="UP000186883">
    <property type="component" value="Unassembled WGS sequence"/>
</dbReference>
<dbReference type="InterPro" id="IPR013324">
    <property type="entry name" value="RNA_pol_sigma_r3/r4-like"/>
</dbReference>
<keyword evidence="3" id="KW-0731">Sigma factor</keyword>
<feature type="domain" description="RNA polymerase sigma factor 70 region 4 type 2" evidence="6">
    <location>
        <begin position="13"/>
        <end position="46"/>
    </location>
</feature>
<comment type="caution">
    <text evidence="7">The sequence shown here is derived from an EMBL/GenBank/DDBJ whole genome shotgun (WGS) entry which is preliminary data.</text>
</comment>
<dbReference type="InterPro" id="IPR036388">
    <property type="entry name" value="WH-like_DNA-bd_sf"/>
</dbReference>
<gene>
    <name evidence="7" type="ORF">ATP06_0227290</name>
</gene>
<keyword evidence="8" id="KW-1185">Reference proteome</keyword>
<evidence type="ECO:0000256" key="1">
    <source>
        <dbReference type="ARBA" id="ARBA00010641"/>
    </source>
</evidence>
<dbReference type="Gene3D" id="1.10.10.10">
    <property type="entry name" value="Winged helix-like DNA-binding domain superfamily/Winged helix DNA-binding domain"/>
    <property type="match status" value="1"/>
</dbReference>
<name>A0ABX3DL32_9PSEU</name>
<evidence type="ECO:0000313" key="7">
    <source>
        <dbReference type="EMBL" id="OKA05255.1"/>
    </source>
</evidence>
<keyword evidence="5" id="KW-1133">Transmembrane helix</keyword>
<dbReference type="Pfam" id="PF08281">
    <property type="entry name" value="Sigma70_r4_2"/>
    <property type="match status" value="1"/>
</dbReference>
<dbReference type="InterPro" id="IPR013249">
    <property type="entry name" value="RNA_pol_sigma70_r4_t2"/>
</dbReference>
<evidence type="ECO:0000256" key="2">
    <source>
        <dbReference type="ARBA" id="ARBA00023015"/>
    </source>
</evidence>
<dbReference type="EMBL" id="LOBU02000018">
    <property type="protein sequence ID" value="OKA05255.1"/>
    <property type="molecule type" value="Genomic_DNA"/>
</dbReference>
<keyword evidence="2" id="KW-0805">Transcription regulation</keyword>
<keyword evidence="5" id="KW-0812">Transmembrane</keyword>
<comment type="similarity">
    <text evidence="1">Belongs to the sigma-70 factor family. ECF subfamily.</text>
</comment>
<keyword evidence="5" id="KW-0472">Membrane</keyword>
<reference evidence="7" key="1">
    <citation type="submission" date="2016-11" db="EMBL/GenBank/DDBJ databases">
        <title>Genome sequencing of Amycolatopsis regifaucium.</title>
        <authorList>
            <person name="Mayilraj S."/>
            <person name="Kaur N."/>
        </authorList>
    </citation>
    <scope>NUCLEOTIDE SEQUENCE [LARGE SCALE GENOMIC DNA]</scope>
    <source>
        <strain evidence="7">GY080</strain>
    </source>
</reference>
<dbReference type="SUPFAM" id="SSF88659">
    <property type="entry name" value="Sigma3 and sigma4 domains of RNA polymerase sigma factors"/>
    <property type="match status" value="1"/>
</dbReference>
<keyword evidence="4" id="KW-0804">Transcription</keyword>
<evidence type="ECO:0000256" key="5">
    <source>
        <dbReference type="SAM" id="Phobius"/>
    </source>
</evidence>
<dbReference type="RefSeq" id="WP_074038246.1">
    <property type="nucleotide sequence ID" value="NZ_FOPQ01000043.1"/>
</dbReference>
<evidence type="ECO:0000259" key="6">
    <source>
        <dbReference type="Pfam" id="PF08281"/>
    </source>
</evidence>
<organism evidence="7 8">
    <name type="scientific">Amycolatopsis regifaucium</name>
    <dbReference type="NCBI Taxonomy" id="546365"/>
    <lineage>
        <taxon>Bacteria</taxon>
        <taxon>Bacillati</taxon>
        <taxon>Actinomycetota</taxon>
        <taxon>Actinomycetes</taxon>
        <taxon>Pseudonocardiales</taxon>
        <taxon>Pseudonocardiaceae</taxon>
        <taxon>Amycolatopsis</taxon>
    </lineage>
</organism>
<sequence length="110" mass="12448">MRRFGLDRFPEHLREVLGYSYAEIAAETGISESTARVHANHARASLRRTVLQPSEVWIVYGGNATASRDLHVGNCVYRDRRRRAFSLRRLLSARAMAASLSLFSVLVFLV</sequence>
<feature type="transmembrane region" description="Helical" evidence="5">
    <location>
        <begin position="90"/>
        <end position="109"/>
    </location>
</feature>
<evidence type="ECO:0000256" key="4">
    <source>
        <dbReference type="ARBA" id="ARBA00023163"/>
    </source>
</evidence>
<evidence type="ECO:0000313" key="8">
    <source>
        <dbReference type="Proteomes" id="UP000186883"/>
    </source>
</evidence>
<accession>A0ABX3DL32</accession>
<protein>
    <recommendedName>
        <fullName evidence="6">RNA polymerase sigma factor 70 region 4 type 2 domain-containing protein</fullName>
    </recommendedName>
</protein>